<evidence type="ECO:0000256" key="6">
    <source>
        <dbReference type="ARBA" id="ARBA00022741"/>
    </source>
</evidence>
<evidence type="ECO:0000256" key="12">
    <source>
        <dbReference type="RuleBase" id="RU363038"/>
    </source>
</evidence>
<dbReference type="SUPFAM" id="SSF47323">
    <property type="entry name" value="Anticodon-binding domain of a subclass of class I aminoacyl-tRNA synthetases"/>
    <property type="match status" value="1"/>
</dbReference>
<dbReference type="EC" id="6.1.1.19" evidence="11"/>
<keyword evidence="4 11" id="KW-0963">Cytoplasm</keyword>
<dbReference type="InterPro" id="IPR005148">
    <property type="entry name" value="Arg-tRNA-synth_N"/>
</dbReference>
<keyword evidence="6 11" id="KW-0547">Nucleotide-binding</keyword>
<evidence type="ECO:0000256" key="11">
    <source>
        <dbReference type="HAMAP-Rule" id="MF_00123"/>
    </source>
</evidence>
<evidence type="ECO:0000256" key="1">
    <source>
        <dbReference type="ARBA" id="ARBA00004496"/>
    </source>
</evidence>
<evidence type="ECO:0000256" key="10">
    <source>
        <dbReference type="ARBA" id="ARBA00049339"/>
    </source>
</evidence>
<dbReference type="Pfam" id="PF03485">
    <property type="entry name" value="Arg_tRNA_synt_N"/>
    <property type="match status" value="1"/>
</dbReference>
<evidence type="ECO:0000256" key="2">
    <source>
        <dbReference type="ARBA" id="ARBA00005594"/>
    </source>
</evidence>
<dbReference type="FunFam" id="3.40.50.620:FF:000062">
    <property type="entry name" value="Arginine--tRNA ligase"/>
    <property type="match status" value="1"/>
</dbReference>
<dbReference type="PROSITE" id="PS00178">
    <property type="entry name" value="AA_TRNA_LIGASE_I"/>
    <property type="match status" value="1"/>
</dbReference>
<dbReference type="RefSeq" id="WP_131918616.1">
    <property type="nucleotide sequence ID" value="NZ_JAOQNU010000006.1"/>
</dbReference>
<comment type="subunit">
    <text evidence="3 11">Monomer.</text>
</comment>
<evidence type="ECO:0000256" key="5">
    <source>
        <dbReference type="ARBA" id="ARBA00022598"/>
    </source>
</evidence>
<dbReference type="InterPro" id="IPR035684">
    <property type="entry name" value="ArgRS_core"/>
</dbReference>
<keyword evidence="16" id="KW-1185">Reference proteome</keyword>
<comment type="similarity">
    <text evidence="2 11 12">Belongs to the class-I aminoacyl-tRNA synthetase family.</text>
</comment>
<evidence type="ECO:0000256" key="7">
    <source>
        <dbReference type="ARBA" id="ARBA00022840"/>
    </source>
</evidence>
<proteinExistence type="inferred from homology"/>
<gene>
    <name evidence="11" type="primary">argS</name>
    <name evidence="15" type="ORF">EDD73_10685</name>
</gene>
<evidence type="ECO:0000256" key="8">
    <source>
        <dbReference type="ARBA" id="ARBA00022917"/>
    </source>
</evidence>
<dbReference type="AlphaFoldDB" id="A0A4R2RYV8"/>
<keyword evidence="5 11" id="KW-0436">Ligase</keyword>
<accession>A0A4R2RYV8</accession>
<feature type="domain" description="DALR anticodon binding" evidence="13">
    <location>
        <begin position="440"/>
        <end position="597"/>
    </location>
</feature>
<dbReference type="FunFam" id="3.30.1360.70:FF:000003">
    <property type="entry name" value="Arginine--tRNA ligase"/>
    <property type="match status" value="1"/>
</dbReference>
<feature type="domain" description="Arginyl tRNA synthetase N-terminal" evidence="14">
    <location>
        <begin position="9"/>
        <end position="98"/>
    </location>
</feature>
<dbReference type="EMBL" id="SLXT01000006">
    <property type="protein sequence ID" value="TCP65201.1"/>
    <property type="molecule type" value="Genomic_DNA"/>
</dbReference>
<evidence type="ECO:0000256" key="9">
    <source>
        <dbReference type="ARBA" id="ARBA00023146"/>
    </source>
</evidence>
<dbReference type="Gene3D" id="3.40.50.620">
    <property type="entry name" value="HUPs"/>
    <property type="match status" value="1"/>
</dbReference>
<evidence type="ECO:0000313" key="15">
    <source>
        <dbReference type="EMBL" id="TCP65201.1"/>
    </source>
</evidence>
<keyword evidence="9 11" id="KW-0030">Aminoacyl-tRNA synthetase</keyword>
<dbReference type="CDD" id="cd00671">
    <property type="entry name" value="ArgRS_core"/>
    <property type="match status" value="1"/>
</dbReference>
<dbReference type="InterPro" id="IPR036695">
    <property type="entry name" value="Arg-tRNA-synth_N_sf"/>
</dbReference>
<dbReference type="Gene3D" id="1.10.730.10">
    <property type="entry name" value="Isoleucyl-tRNA Synthetase, Domain 1"/>
    <property type="match status" value="1"/>
</dbReference>
<dbReference type="Proteomes" id="UP000294813">
    <property type="component" value="Unassembled WGS sequence"/>
</dbReference>
<comment type="subcellular location">
    <subcellularLocation>
        <location evidence="1 11">Cytoplasm</location>
    </subcellularLocation>
</comment>
<evidence type="ECO:0000259" key="13">
    <source>
        <dbReference type="SMART" id="SM00836"/>
    </source>
</evidence>
<dbReference type="Gene3D" id="3.30.1360.70">
    <property type="entry name" value="Arginyl tRNA synthetase N-terminal domain"/>
    <property type="match status" value="1"/>
</dbReference>
<comment type="catalytic activity">
    <reaction evidence="10 11">
        <text>tRNA(Arg) + L-arginine + ATP = L-arginyl-tRNA(Arg) + AMP + diphosphate</text>
        <dbReference type="Rhea" id="RHEA:20301"/>
        <dbReference type="Rhea" id="RHEA-COMP:9658"/>
        <dbReference type="Rhea" id="RHEA-COMP:9673"/>
        <dbReference type="ChEBI" id="CHEBI:30616"/>
        <dbReference type="ChEBI" id="CHEBI:32682"/>
        <dbReference type="ChEBI" id="CHEBI:33019"/>
        <dbReference type="ChEBI" id="CHEBI:78442"/>
        <dbReference type="ChEBI" id="CHEBI:78513"/>
        <dbReference type="ChEBI" id="CHEBI:456215"/>
        <dbReference type="EC" id="6.1.1.19"/>
    </reaction>
</comment>
<dbReference type="Pfam" id="PF05746">
    <property type="entry name" value="DALR_1"/>
    <property type="match status" value="1"/>
</dbReference>
<dbReference type="InterPro" id="IPR001278">
    <property type="entry name" value="Arg-tRNA-ligase"/>
</dbReference>
<keyword evidence="7 11" id="KW-0067">ATP-binding</keyword>
<evidence type="ECO:0000259" key="14">
    <source>
        <dbReference type="SMART" id="SM01016"/>
    </source>
</evidence>
<evidence type="ECO:0000256" key="4">
    <source>
        <dbReference type="ARBA" id="ARBA00022490"/>
    </source>
</evidence>
<dbReference type="SUPFAM" id="SSF55190">
    <property type="entry name" value="Arginyl-tRNA synthetase (ArgRS), N-terminal 'additional' domain"/>
    <property type="match status" value="1"/>
</dbReference>
<dbReference type="InterPro" id="IPR001412">
    <property type="entry name" value="aa-tRNA-synth_I_CS"/>
</dbReference>
<dbReference type="InterPro" id="IPR014729">
    <property type="entry name" value="Rossmann-like_a/b/a_fold"/>
</dbReference>
<dbReference type="PRINTS" id="PR01038">
    <property type="entry name" value="TRNASYNTHARG"/>
</dbReference>
<name>A0A4R2RYV8_9FIRM</name>
<dbReference type="SMART" id="SM01016">
    <property type="entry name" value="Arg_tRNA_synt_N"/>
    <property type="match status" value="1"/>
</dbReference>
<keyword evidence="8 11" id="KW-0648">Protein biosynthesis</keyword>
<comment type="caution">
    <text evidence="15">The sequence shown here is derived from an EMBL/GenBank/DDBJ whole genome shotgun (WGS) entry which is preliminary data.</text>
</comment>
<dbReference type="InterPro" id="IPR008909">
    <property type="entry name" value="DALR_anticod-bd"/>
</dbReference>
<dbReference type="PANTHER" id="PTHR11956">
    <property type="entry name" value="ARGINYL-TRNA SYNTHETASE"/>
    <property type="match status" value="1"/>
</dbReference>
<dbReference type="Pfam" id="PF00750">
    <property type="entry name" value="tRNA-synt_1d"/>
    <property type="match status" value="1"/>
</dbReference>
<feature type="short sequence motif" description="'HIGH' region" evidence="11">
    <location>
        <begin position="135"/>
        <end position="145"/>
    </location>
</feature>
<evidence type="ECO:0000313" key="16">
    <source>
        <dbReference type="Proteomes" id="UP000294813"/>
    </source>
</evidence>
<dbReference type="GO" id="GO:0005524">
    <property type="term" value="F:ATP binding"/>
    <property type="evidence" value="ECO:0007669"/>
    <property type="project" value="UniProtKB-UniRule"/>
</dbReference>
<protein>
    <recommendedName>
        <fullName evidence="11">Arginine--tRNA ligase</fullName>
        <ecNumber evidence="11">6.1.1.19</ecNumber>
    </recommendedName>
    <alternativeName>
        <fullName evidence="11">Arginyl-tRNA synthetase</fullName>
        <shortName evidence="11">ArgRS</shortName>
    </alternativeName>
</protein>
<dbReference type="OrthoDB" id="9805987at2"/>
<dbReference type="InterPro" id="IPR009080">
    <property type="entry name" value="tRNAsynth_Ia_anticodon-bd"/>
</dbReference>
<sequence length="597" mass="66223">MNSVESIRQKIITSLGQALASLQQDGTINVDDLPLAELEVPREKQHGDFATNIAMTMAKKARMNPRQLAQKIVDRFDRTGTWVQDIQIAGPGFINFALDHRWLYPVLVHVQAEDHAYGTSDAGQGKRVQVEFVSANPTGLLHMGNARGAALGDTLANLLRAAGFDVQKEFYINDAGNQIENFAKSLEARYLELLGHDVIFPEEGYHGHDIIETMQGLIARDGDRYVQMETAERRAALVAYGLQEKIGAIRQTLANFGVEYDVWFSEKTLHESGAIQETLETLRTNGYVDENEGAQWFKATAFGEEKDEVLVRSNGIPTYFAADIAYHKNKFDRGFDWVINIWGADHHGHVARMKNAVQAVGYPPEDLDVILMQLVRLFKGGEIVRMSKRTGQYITLEELMEEVGKDAARFFFVMRGADSHLDFDLDLAKSQSAENPVYYVQYAHARICSILRTAQDAGAAVPRVASAPASMPSSCGLTGCGSCDVSGTSLTSLLKAAPAAPDNIDLTVLTHPSELALLRKIADLPDEVARAAMQMEPHRMARYAQDLAALFHAFYTHCRVLNDDPALQQARLLVVDDTRIVLRNVLHWLGLTAPERM</sequence>
<dbReference type="SMART" id="SM00836">
    <property type="entry name" value="DALR_1"/>
    <property type="match status" value="1"/>
</dbReference>
<dbReference type="NCBIfam" id="TIGR00456">
    <property type="entry name" value="argS"/>
    <property type="match status" value="1"/>
</dbReference>
<dbReference type="PANTHER" id="PTHR11956:SF5">
    <property type="entry name" value="ARGININE--TRNA LIGASE, CYTOPLASMIC"/>
    <property type="match status" value="1"/>
</dbReference>
<dbReference type="HAMAP" id="MF_00123">
    <property type="entry name" value="Arg_tRNA_synth"/>
    <property type="match status" value="1"/>
</dbReference>
<organism evidence="15 16">
    <name type="scientific">Heliophilum fasciatum</name>
    <dbReference type="NCBI Taxonomy" id="35700"/>
    <lineage>
        <taxon>Bacteria</taxon>
        <taxon>Bacillati</taxon>
        <taxon>Bacillota</taxon>
        <taxon>Clostridia</taxon>
        <taxon>Eubacteriales</taxon>
        <taxon>Heliobacteriaceae</taxon>
        <taxon>Heliophilum</taxon>
    </lineage>
</organism>
<dbReference type="GO" id="GO:0005737">
    <property type="term" value="C:cytoplasm"/>
    <property type="evidence" value="ECO:0007669"/>
    <property type="project" value="UniProtKB-SubCell"/>
</dbReference>
<dbReference type="GO" id="GO:0006420">
    <property type="term" value="P:arginyl-tRNA aminoacylation"/>
    <property type="evidence" value="ECO:0007669"/>
    <property type="project" value="UniProtKB-UniRule"/>
</dbReference>
<evidence type="ECO:0000256" key="3">
    <source>
        <dbReference type="ARBA" id="ARBA00011245"/>
    </source>
</evidence>
<reference evidence="15 16" key="1">
    <citation type="submission" date="2019-03" db="EMBL/GenBank/DDBJ databases">
        <title>Genomic Encyclopedia of Type Strains, Phase IV (KMG-IV): sequencing the most valuable type-strain genomes for metagenomic binning, comparative biology and taxonomic classification.</title>
        <authorList>
            <person name="Goeker M."/>
        </authorList>
    </citation>
    <scope>NUCLEOTIDE SEQUENCE [LARGE SCALE GENOMIC DNA]</scope>
    <source>
        <strain evidence="15 16">DSM 11170</strain>
    </source>
</reference>
<dbReference type="GO" id="GO:0004814">
    <property type="term" value="F:arginine-tRNA ligase activity"/>
    <property type="evidence" value="ECO:0007669"/>
    <property type="project" value="UniProtKB-UniRule"/>
</dbReference>
<dbReference type="SUPFAM" id="SSF52374">
    <property type="entry name" value="Nucleotidylyl transferase"/>
    <property type="match status" value="1"/>
</dbReference>